<dbReference type="EMBL" id="JAUCMV010000003">
    <property type="protein sequence ID" value="KAK0413128.1"/>
    <property type="molecule type" value="Genomic_DNA"/>
</dbReference>
<dbReference type="PROSITE" id="PS01031">
    <property type="entry name" value="SHSP"/>
    <property type="match status" value="1"/>
</dbReference>
<dbReference type="Gene3D" id="2.60.40.790">
    <property type="match status" value="1"/>
</dbReference>
<dbReference type="GO" id="GO:0005634">
    <property type="term" value="C:nucleus"/>
    <property type="evidence" value="ECO:0007669"/>
    <property type="project" value="TreeGrafter"/>
</dbReference>
<protein>
    <recommendedName>
        <fullName evidence="4">SHSP domain-containing protein</fullName>
    </recommendedName>
</protein>
<feature type="compositionally biased region" description="Basic residues" evidence="3">
    <location>
        <begin position="93"/>
        <end position="103"/>
    </location>
</feature>
<dbReference type="PANTHER" id="PTHR45640:SF26">
    <property type="entry name" value="RE23625P"/>
    <property type="match status" value="1"/>
</dbReference>
<name>A0AA39HY78_9BILA</name>
<dbReference type="InterPro" id="IPR002068">
    <property type="entry name" value="A-crystallin/Hsp20_dom"/>
</dbReference>
<gene>
    <name evidence="5" type="ORF">QR680_006616</name>
</gene>
<reference evidence="5" key="1">
    <citation type="submission" date="2023-06" db="EMBL/GenBank/DDBJ databases">
        <title>Genomic analysis of the entomopathogenic nematode Steinernema hermaphroditum.</title>
        <authorList>
            <person name="Schwarz E.M."/>
            <person name="Heppert J.K."/>
            <person name="Baniya A."/>
            <person name="Schwartz H.T."/>
            <person name="Tan C.-H."/>
            <person name="Antoshechkin I."/>
            <person name="Sternberg P.W."/>
            <person name="Goodrich-Blair H."/>
            <person name="Dillman A.R."/>
        </authorList>
    </citation>
    <scope>NUCLEOTIDE SEQUENCE</scope>
    <source>
        <strain evidence="5">PS9179</strain>
        <tissue evidence="5">Whole animal</tissue>
    </source>
</reference>
<dbReference type="Proteomes" id="UP001175271">
    <property type="component" value="Unassembled WGS sequence"/>
</dbReference>
<comment type="similarity">
    <text evidence="1 2">Belongs to the small heat shock protein (HSP20) family.</text>
</comment>
<evidence type="ECO:0000256" key="1">
    <source>
        <dbReference type="PROSITE-ProRule" id="PRU00285"/>
    </source>
</evidence>
<feature type="domain" description="SHSP" evidence="4">
    <location>
        <begin position="109"/>
        <end position="222"/>
    </location>
</feature>
<dbReference type="InterPro" id="IPR008978">
    <property type="entry name" value="HSP20-like_chaperone"/>
</dbReference>
<evidence type="ECO:0000259" key="4">
    <source>
        <dbReference type="PROSITE" id="PS01031"/>
    </source>
</evidence>
<dbReference type="AlphaFoldDB" id="A0AA39HY78"/>
<evidence type="ECO:0000256" key="3">
    <source>
        <dbReference type="SAM" id="MobiDB-lite"/>
    </source>
</evidence>
<dbReference type="GO" id="GO:0051082">
    <property type="term" value="F:unfolded protein binding"/>
    <property type="evidence" value="ECO:0007669"/>
    <property type="project" value="TreeGrafter"/>
</dbReference>
<sequence>MLSANDKINMSLDDIIKMEKREKKAFTPKKRSDSNNKKAVKKDIVQKKAFKKGRICVTFTMVLGKVQKKKEPQPQSGWALANEHEVHEQISHFGKRHTQTRRRSSTDWEMPAGETGGFALVRDSEDGFSVKIDLTYFQPTFSPDEVEVAVHEHDVQINARKEDPNNPNYALRELHRQYRMPDNVDLNTVRLSRGALSVNVDAKKIEGYGKPVSFQVVDVTQHRPDMHYL</sequence>
<feature type="region of interest" description="Disordered" evidence="3">
    <location>
        <begin position="90"/>
        <end position="111"/>
    </location>
</feature>
<dbReference type="GO" id="GO:0042026">
    <property type="term" value="P:protein refolding"/>
    <property type="evidence" value="ECO:0007669"/>
    <property type="project" value="TreeGrafter"/>
</dbReference>
<evidence type="ECO:0000256" key="2">
    <source>
        <dbReference type="RuleBase" id="RU003616"/>
    </source>
</evidence>
<dbReference type="SUPFAM" id="SSF49764">
    <property type="entry name" value="HSP20-like chaperones"/>
    <property type="match status" value="1"/>
</dbReference>
<keyword evidence="6" id="KW-1185">Reference proteome</keyword>
<proteinExistence type="inferred from homology"/>
<dbReference type="Pfam" id="PF00011">
    <property type="entry name" value="HSP20"/>
    <property type="match status" value="1"/>
</dbReference>
<evidence type="ECO:0000313" key="6">
    <source>
        <dbReference type="Proteomes" id="UP001175271"/>
    </source>
</evidence>
<dbReference type="GO" id="GO:0005737">
    <property type="term" value="C:cytoplasm"/>
    <property type="evidence" value="ECO:0007669"/>
    <property type="project" value="TreeGrafter"/>
</dbReference>
<accession>A0AA39HY78</accession>
<dbReference type="PANTHER" id="PTHR45640">
    <property type="entry name" value="HEAT SHOCK PROTEIN HSP-12.2-RELATED"/>
    <property type="match status" value="1"/>
</dbReference>
<dbReference type="InterPro" id="IPR001436">
    <property type="entry name" value="Alpha-crystallin/sHSP_animal"/>
</dbReference>
<dbReference type="GO" id="GO:0009408">
    <property type="term" value="P:response to heat"/>
    <property type="evidence" value="ECO:0007669"/>
    <property type="project" value="TreeGrafter"/>
</dbReference>
<comment type="caution">
    <text evidence="5">The sequence shown here is derived from an EMBL/GenBank/DDBJ whole genome shotgun (WGS) entry which is preliminary data.</text>
</comment>
<organism evidence="5 6">
    <name type="scientific">Steinernema hermaphroditum</name>
    <dbReference type="NCBI Taxonomy" id="289476"/>
    <lineage>
        <taxon>Eukaryota</taxon>
        <taxon>Metazoa</taxon>
        <taxon>Ecdysozoa</taxon>
        <taxon>Nematoda</taxon>
        <taxon>Chromadorea</taxon>
        <taxon>Rhabditida</taxon>
        <taxon>Tylenchina</taxon>
        <taxon>Panagrolaimomorpha</taxon>
        <taxon>Strongyloidoidea</taxon>
        <taxon>Steinernematidae</taxon>
        <taxon>Steinernema</taxon>
    </lineage>
</organism>
<evidence type="ECO:0000313" key="5">
    <source>
        <dbReference type="EMBL" id="KAK0413128.1"/>
    </source>
</evidence>